<evidence type="ECO:0000313" key="2">
    <source>
        <dbReference type="Proteomes" id="UP000031443"/>
    </source>
</evidence>
<organism evidence="1 2">
    <name type="scientific">Chelonia mydas</name>
    <name type="common">Green sea-turtle</name>
    <name type="synonym">Chelonia agassizi</name>
    <dbReference type="NCBI Taxonomy" id="8469"/>
    <lineage>
        <taxon>Eukaryota</taxon>
        <taxon>Metazoa</taxon>
        <taxon>Chordata</taxon>
        <taxon>Craniata</taxon>
        <taxon>Vertebrata</taxon>
        <taxon>Euteleostomi</taxon>
        <taxon>Archelosauria</taxon>
        <taxon>Testudinata</taxon>
        <taxon>Testudines</taxon>
        <taxon>Cryptodira</taxon>
        <taxon>Durocryptodira</taxon>
        <taxon>Americhelydia</taxon>
        <taxon>Chelonioidea</taxon>
        <taxon>Cheloniidae</taxon>
        <taxon>Chelonia</taxon>
    </lineage>
</organism>
<dbReference type="EMBL" id="KB576443">
    <property type="protein sequence ID" value="EMP26710.1"/>
    <property type="molecule type" value="Genomic_DNA"/>
</dbReference>
<gene>
    <name evidence="1" type="ORF">UY3_16215</name>
</gene>
<dbReference type="AlphaFoldDB" id="M7AUQ4"/>
<reference evidence="2" key="1">
    <citation type="journal article" date="2013" name="Nat. Genet.">
        <title>The draft genomes of soft-shell turtle and green sea turtle yield insights into the development and evolution of the turtle-specific body plan.</title>
        <authorList>
            <person name="Wang Z."/>
            <person name="Pascual-Anaya J."/>
            <person name="Zadissa A."/>
            <person name="Li W."/>
            <person name="Niimura Y."/>
            <person name="Huang Z."/>
            <person name="Li C."/>
            <person name="White S."/>
            <person name="Xiong Z."/>
            <person name="Fang D."/>
            <person name="Wang B."/>
            <person name="Ming Y."/>
            <person name="Chen Y."/>
            <person name="Zheng Y."/>
            <person name="Kuraku S."/>
            <person name="Pignatelli M."/>
            <person name="Herrero J."/>
            <person name="Beal K."/>
            <person name="Nozawa M."/>
            <person name="Li Q."/>
            <person name="Wang J."/>
            <person name="Zhang H."/>
            <person name="Yu L."/>
            <person name="Shigenobu S."/>
            <person name="Wang J."/>
            <person name="Liu J."/>
            <person name="Flicek P."/>
            <person name="Searle S."/>
            <person name="Wang J."/>
            <person name="Kuratani S."/>
            <person name="Yin Y."/>
            <person name="Aken B."/>
            <person name="Zhang G."/>
            <person name="Irie N."/>
        </authorList>
    </citation>
    <scope>NUCLEOTIDE SEQUENCE [LARGE SCALE GENOMIC DNA]</scope>
</reference>
<proteinExistence type="predicted"/>
<keyword evidence="2" id="KW-1185">Reference proteome</keyword>
<name>M7AUQ4_CHEMY</name>
<evidence type="ECO:0000313" key="1">
    <source>
        <dbReference type="EMBL" id="EMP26710.1"/>
    </source>
</evidence>
<dbReference type="Proteomes" id="UP000031443">
    <property type="component" value="Unassembled WGS sequence"/>
</dbReference>
<protein>
    <submittedName>
        <fullName evidence="1">Uncharacterized protein</fullName>
    </submittedName>
</protein>
<accession>M7AUQ4</accession>
<sequence>MEPCGRGMEPTAALSEPWLQPVTAGPEPATLALKPEPQHHWNVGNSHWLSALAFMSPEGDRAQPLLVAPENILSDLLGFNDSILTSYRNLRCKCNSIEYAILKICWGPPSYVQCLLLINEEPNFCVHVSFTGVPDEF</sequence>